<organism evidence="1 2">
    <name type="scientific">Mikania micrantha</name>
    <name type="common">bitter vine</name>
    <dbReference type="NCBI Taxonomy" id="192012"/>
    <lineage>
        <taxon>Eukaryota</taxon>
        <taxon>Viridiplantae</taxon>
        <taxon>Streptophyta</taxon>
        <taxon>Embryophyta</taxon>
        <taxon>Tracheophyta</taxon>
        <taxon>Spermatophyta</taxon>
        <taxon>Magnoliopsida</taxon>
        <taxon>eudicotyledons</taxon>
        <taxon>Gunneridae</taxon>
        <taxon>Pentapetalae</taxon>
        <taxon>asterids</taxon>
        <taxon>campanulids</taxon>
        <taxon>Asterales</taxon>
        <taxon>Asteraceae</taxon>
        <taxon>Asteroideae</taxon>
        <taxon>Heliantheae alliance</taxon>
        <taxon>Eupatorieae</taxon>
        <taxon>Mikania</taxon>
    </lineage>
</organism>
<accession>A0A5N6PRH1</accession>
<evidence type="ECO:0000313" key="1">
    <source>
        <dbReference type="EMBL" id="KAD6795680.1"/>
    </source>
</evidence>
<comment type="caution">
    <text evidence="1">The sequence shown here is derived from an EMBL/GenBank/DDBJ whole genome shotgun (WGS) entry which is preliminary data.</text>
</comment>
<name>A0A5N6PRH1_9ASTR</name>
<dbReference type="Proteomes" id="UP000326396">
    <property type="component" value="Linkage Group LG11"/>
</dbReference>
<protein>
    <submittedName>
        <fullName evidence="1">Uncharacterized protein</fullName>
    </submittedName>
</protein>
<proteinExistence type="predicted"/>
<dbReference type="AlphaFoldDB" id="A0A5N6PRH1"/>
<sequence length="167" mass="19875">MMREFTRQKDTVRPAKTRFATAFITLNCFKANKKNLRKMCTSEQWNKRKFSKESKEMIFASFKPKVEKFWDLYKIIDDRWNCQLHQPLHTAGYYLNPSLYYSNPSVDDVDELVDGFMSCINKLALKEEEKEKIHMKLPLYQRAERIFGNPMAKKMRSKLAPGMLIIF</sequence>
<keyword evidence="2" id="KW-1185">Reference proteome</keyword>
<gene>
    <name evidence="1" type="ORF">E3N88_06576</name>
</gene>
<dbReference type="InterPro" id="IPR012337">
    <property type="entry name" value="RNaseH-like_sf"/>
</dbReference>
<reference evidence="1 2" key="1">
    <citation type="submission" date="2019-05" db="EMBL/GenBank/DDBJ databases">
        <title>Mikania micrantha, genome provides insights into the molecular mechanism of rapid growth.</title>
        <authorList>
            <person name="Liu B."/>
        </authorList>
    </citation>
    <scope>NUCLEOTIDE SEQUENCE [LARGE SCALE GENOMIC DNA]</scope>
    <source>
        <strain evidence="1">NLD-2019</strain>
        <tissue evidence="1">Leaf</tissue>
    </source>
</reference>
<evidence type="ECO:0000313" key="2">
    <source>
        <dbReference type="Proteomes" id="UP000326396"/>
    </source>
</evidence>
<dbReference type="SUPFAM" id="SSF53098">
    <property type="entry name" value="Ribonuclease H-like"/>
    <property type="match status" value="1"/>
</dbReference>
<dbReference type="OrthoDB" id="2012664at2759"/>
<dbReference type="EMBL" id="SZYD01000003">
    <property type="protein sequence ID" value="KAD6795680.1"/>
    <property type="molecule type" value="Genomic_DNA"/>
</dbReference>